<sequence>MMNLIKSKITSLPHSNLPTTVGIIGGGIAGSTIALRLAEQGIHVQLFEEGKSLVNGPPICHLHAGGNLYREISDQQCITLLKQSIDTLRVYRHTTNIRPTVIAIPCNDAGNPSDLLPRLTLLQQTYQTLVEQDSKNRVLGEPKDYFKLYQRHDLESLALQANPEHPLTPDQWMIPVAKSINLDQFKFPLVMVQEYGLSVFRIAATLTLALDKLTQCHVHTNSKVISLAEREQGTGWQVNYQNSTNQQHQVNVDYLVNAGGYRTGTIDDLAHIPRQRMVEFKAAYITHWSQCDAQWPEVIFHGERGTPNGMAQLTPYPDGYFQLHGMTQDITLFKNGLVSSNATSAQPQLDASFKEKLQQHWSQPEIEQRTQRAINHMAQFVGKFEQATVGGKPLFGAQQIPGNDPTLRAADVSYSHQRYARSEIVKASSALSVADAIIDQLAALDLIPQPTLQTRENEFPVSQQLSLHDVVTYAEKLAAERGFPTSLARPIDHNINNHE</sequence>
<gene>
    <name evidence="1" type="ORF">CZ809_00445</name>
</gene>
<dbReference type="EMBL" id="FUZI01000001">
    <property type="protein sequence ID" value="SKC30967.1"/>
    <property type="molecule type" value="Genomic_DNA"/>
</dbReference>
<keyword evidence="1" id="KW-0489">Methyltransferase</keyword>
<dbReference type="Proteomes" id="UP000189966">
    <property type="component" value="Unassembled WGS sequence"/>
</dbReference>
<dbReference type="InterPro" id="IPR036188">
    <property type="entry name" value="FAD/NAD-bd_sf"/>
</dbReference>
<reference evidence="1 2" key="1">
    <citation type="submission" date="2017-02" db="EMBL/GenBank/DDBJ databases">
        <authorList>
            <person name="Peterson S.W."/>
        </authorList>
    </citation>
    <scope>NUCLEOTIDE SEQUENCE [LARGE SCALE GENOMIC DNA]</scope>
    <source>
        <strain evidence="2">type strain: NCCB 100098</strain>
    </source>
</reference>
<dbReference type="GO" id="GO:0008168">
    <property type="term" value="F:methyltransferase activity"/>
    <property type="evidence" value="ECO:0007669"/>
    <property type="project" value="UniProtKB-KW"/>
</dbReference>
<evidence type="ECO:0000313" key="1">
    <source>
        <dbReference type="EMBL" id="SKC30967.1"/>
    </source>
</evidence>
<dbReference type="SUPFAM" id="SSF51905">
    <property type="entry name" value="FAD/NAD(P)-binding domain"/>
    <property type="match status" value="1"/>
</dbReference>
<dbReference type="Pfam" id="PF13450">
    <property type="entry name" value="NAD_binding_8"/>
    <property type="match status" value="1"/>
</dbReference>
<proteinExistence type="predicted"/>
<dbReference type="GO" id="GO:0032259">
    <property type="term" value="P:methylation"/>
    <property type="evidence" value="ECO:0007669"/>
    <property type="project" value="UniProtKB-KW"/>
</dbReference>
<name>A0A1T5HVU4_9GAMM</name>
<organism evidence="1 2">
    <name type="scientific">Photobacterium piscicola</name>
    <dbReference type="NCBI Taxonomy" id="1378299"/>
    <lineage>
        <taxon>Bacteria</taxon>
        <taxon>Pseudomonadati</taxon>
        <taxon>Pseudomonadota</taxon>
        <taxon>Gammaproteobacteria</taxon>
        <taxon>Vibrionales</taxon>
        <taxon>Vibrionaceae</taxon>
        <taxon>Photobacterium</taxon>
    </lineage>
</organism>
<protein>
    <submittedName>
        <fullName evidence="1">Bifunctional tRNA (Mnm(5)s(2)U34)-methyltransferase/FAD-dependent cmnm(5)s(2)U34 oxidoreductase</fullName>
    </submittedName>
</protein>
<keyword evidence="1" id="KW-0808">Transferase</keyword>
<accession>A0A1T5HVU4</accession>
<evidence type="ECO:0000313" key="2">
    <source>
        <dbReference type="Proteomes" id="UP000189966"/>
    </source>
</evidence>
<dbReference type="AlphaFoldDB" id="A0A1T5HVU4"/>
<dbReference type="Gene3D" id="3.50.50.60">
    <property type="entry name" value="FAD/NAD(P)-binding domain"/>
    <property type="match status" value="1"/>
</dbReference>